<evidence type="ECO:0000313" key="2">
    <source>
        <dbReference type="WBParaSite" id="Csp11.Scaffold630.g20664.t1"/>
    </source>
</evidence>
<name>A0A1I7UYP0_9PELO</name>
<organism evidence="1 2">
    <name type="scientific">Caenorhabditis tropicalis</name>
    <dbReference type="NCBI Taxonomy" id="1561998"/>
    <lineage>
        <taxon>Eukaryota</taxon>
        <taxon>Metazoa</taxon>
        <taxon>Ecdysozoa</taxon>
        <taxon>Nematoda</taxon>
        <taxon>Chromadorea</taxon>
        <taxon>Rhabditida</taxon>
        <taxon>Rhabditina</taxon>
        <taxon>Rhabditomorpha</taxon>
        <taxon>Rhabditoidea</taxon>
        <taxon>Rhabditidae</taxon>
        <taxon>Peloderinae</taxon>
        <taxon>Caenorhabditis</taxon>
    </lineage>
</organism>
<protein>
    <submittedName>
        <fullName evidence="2">FBA_2 domain-containing protein</fullName>
    </submittedName>
</protein>
<evidence type="ECO:0000313" key="1">
    <source>
        <dbReference type="Proteomes" id="UP000095282"/>
    </source>
</evidence>
<reference evidence="2" key="1">
    <citation type="submission" date="2016-11" db="UniProtKB">
        <authorList>
            <consortium name="WormBaseParasite"/>
        </authorList>
    </citation>
    <scope>IDENTIFICATION</scope>
</reference>
<dbReference type="AlphaFoldDB" id="A0A1I7UYP0"/>
<sequence>MERIVKYADLETRKNLAQTSIPFNRIALRPIIIKRLDVSFVPDTIRIDVDSDPKRSYHRVRRSNFNPNPLKGCVTQVGGDIWLDPSKEIDYEAEGMLAWISRRAQTIETMELLVYNRPCNPRNLPVVNLYTNLDSLEPFVPGVLKKVVQHTINGRISLATDSEQWNQLESFHAFGFFPDFDTVWPRSLHLKYGMFGIWERVTVEQVIRMKDDLLQNPEIQEREVNVMMSREEIDRLNDTLHTYNTTETIHPMSVGFLYPHDRQRILLMNVKSHSINENRNAVCCVNFTGFTLSGQTRAAKHYYFRIREWVHRQALRHDEDN</sequence>
<keyword evidence="1" id="KW-1185">Reference proteome</keyword>
<proteinExistence type="predicted"/>
<dbReference type="WBParaSite" id="Csp11.Scaffold630.g20664.t1">
    <property type="protein sequence ID" value="Csp11.Scaffold630.g20664.t1"/>
    <property type="gene ID" value="Csp11.Scaffold630.g20664"/>
</dbReference>
<accession>A0A1I7UYP0</accession>
<dbReference type="Proteomes" id="UP000095282">
    <property type="component" value="Unplaced"/>
</dbReference>